<evidence type="ECO:0000313" key="2">
    <source>
        <dbReference type="EMBL" id="GHA78858.1"/>
    </source>
</evidence>
<accession>A0ABQ3DJ71</accession>
<proteinExistence type="predicted"/>
<dbReference type="Proteomes" id="UP000653644">
    <property type="component" value="Unassembled WGS sequence"/>
</dbReference>
<comment type="caution">
    <text evidence="2">The sequence shown here is derived from an EMBL/GenBank/DDBJ whole genome shotgun (WGS) entry which is preliminary data.</text>
</comment>
<keyword evidence="3" id="KW-1185">Reference proteome</keyword>
<reference evidence="3" key="1">
    <citation type="journal article" date="2019" name="Int. J. Syst. Evol. Microbiol.">
        <title>The Global Catalogue of Microorganisms (GCM) 10K type strain sequencing project: providing services to taxonomists for standard genome sequencing and annotation.</title>
        <authorList>
            <consortium name="The Broad Institute Genomics Platform"/>
            <consortium name="The Broad Institute Genome Sequencing Center for Infectious Disease"/>
            <person name="Wu L."/>
            <person name="Ma J."/>
        </authorList>
    </citation>
    <scope>NUCLEOTIDE SEQUENCE [LARGE SCALE GENOMIC DNA]</scope>
    <source>
        <strain evidence="3">JCM 4733</strain>
    </source>
</reference>
<dbReference type="EMBL" id="BMVN01000157">
    <property type="protein sequence ID" value="GHA78858.1"/>
    <property type="molecule type" value="Genomic_DNA"/>
</dbReference>
<name>A0ABQ3DJ71_9ACTN</name>
<feature type="compositionally biased region" description="Polar residues" evidence="1">
    <location>
        <begin position="7"/>
        <end position="18"/>
    </location>
</feature>
<organism evidence="2 3">
    <name type="scientific">Streptomyces canarius</name>
    <dbReference type="NCBI Taxonomy" id="285453"/>
    <lineage>
        <taxon>Bacteria</taxon>
        <taxon>Bacillati</taxon>
        <taxon>Actinomycetota</taxon>
        <taxon>Actinomycetes</taxon>
        <taxon>Kitasatosporales</taxon>
        <taxon>Streptomycetaceae</taxon>
        <taxon>Streptomyces</taxon>
    </lineage>
</organism>
<evidence type="ECO:0000313" key="3">
    <source>
        <dbReference type="Proteomes" id="UP000653644"/>
    </source>
</evidence>
<sequence>MDASARCNPSSSVITRSTGHGRARQDASDGDLPGHLVVGEHHARPDRNDPVPGRQPVDPLRLAFRGEEAGRLVRFPRPESQSKSRTRCAAIGAASAGSIRRILVLLPMG</sequence>
<gene>
    <name evidence="2" type="ORF">GCM10010345_94840</name>
</gene>
<protein>
    <submittedName>
        <fullName evidence="2">Uncharacterized protein</fullName>
    </submittedName>
</protein>
<evidence type="ECO:0000256" key="1">
    <source>
        <dbReference type="SAM" id="MobiDB-lite"/>
    </source>
</evidence>
<feature type="region of interest" description="Disordered" evidence="1">
    <location>
        <begin position="1"/>
        <end position="58"/>
    </location>
</feature>
<feature type="compositionally biased region" description="Basic and acidic residues" evidence="1">
    <location>
        <begin position="38"/>
        <end position="49"/>
    </location>
</feature>